<accession>A0A927N951</accession>
<feature type="domain" description="D-isomer specific 2-hydroxyacid dehydrogenase catalytic" evidence="5">
    <location>
        <begin position="28"/>
        <end position="311"/>
    </location>
</feature>
<dbReference type="EMBL" id="JADBEM010000001">
    <property type="protein sequence ID" value="MBE1612508.1"/>
    <property type="molecule type" value="Genomic_DNA"/>
</dbReference>
<dbReference type="Pfam" id="PF00389">
    <property type="entry name" value="2-Hacid_dh"/>
    <property type="match status" value="1"/>
</dbReference>
<evidence type="ECO:0000256" key="3">
    <source>
        <dbReference type="ARBA" id="ARBA00023027"/>
    </source>
</evidence>
<dbReference type="InterPro" id="IPR029753">
    <property type="entry name" value="D-isomer_DH_CS"/>
</dbReference>
<evidence type="ECO:0000256" key="2">
    <source>
        <dbReference type="ARBA" id="ARBA00023002"/>
    </source>
</evidence>
<feature type="domain" description="D-isomer specific 2-hydroxyacid dehydrogenase NAD-binding" evidence="6">
    <location>
        <begin position="113"/>
        <end position="285"/>
    </location>
</feature>
<keyword evidence="8" id="KW-1185">Reference proteome</keyword>
<evidence type="ECO:0000313" key="7">
    <source>
        <dbReference type="EMBL" id="MBE1612508.1"/>
    </source>
</evidence>
<dbReference type="GO" id="GO:0051287">
    <property type="term" value="F:NAD binding"/>
    <property type="evidence" value="ECO:0007669"/>
    <property type="project" value="InterPro"/>
</dbReference>
<comment type="similarity">
    <text evidence="1 4">Belongs to the D-isomer specific 2-hydroxyacid dehydrogenase family.</text>
</comment>
<evidence type="ECO:0000256" key="1">
    <source>
        <dbReference type="ARBA" id="ARBA00005854"/>
    </source>
</evidence>
<dbReference type="SUPFAM" id="SSF52283">
    <property type="entry name" value="Formate/glycerate dehydrogenase catalytic domain-like"/>
    <property type="match status" value="1"/>
</dbReference>
<reference evidence="7" key="1">
    <citation type="submission" date="2020-10" db="EMBL/GenBank/DDBJ databases">
        <title>Sequencing the genomes of 1000 actinobacteria strains.</title>
        <authorList>
            <person name="Klenk H.-P."/>
        </authorList>
    </citation>
    <scope>NUCLEOTIDE SEQUENCE</scope>
    <source>
        <strain evidence="7">DSM 45354</strain>
    </source>
</reference>
<protein>
    <submittedName>
        <fullName evidence="7">Phosphoglycerate dehydrogenase-like enzyme</fullName>
    </submittedName>
</protein>
<dbReference type="FunFam" id="3.40.50.720:FF:000203">
    <property type="entry name" value="D-3-phosphoglycerate dehydrogenase (SerA)"/>
    <property type="match status" value="1"/>
</dbReference>
<organism evidence="7 8">
    <name type="scientific">Actinopolymorpha pittospori</name>
    <dbReference type="NCBI Taxonomy" id="648752"/>
    <lineage>
        <taxon>Bacteria</taxon>
        <taxon>Bacillati</taxon>
        <taxon>Actinomycetota</taxon>
        <taxon>Actinomycetes</taxon>
        <taxon>Propionibacteriales</taxon>
        <taxon>Actinopolymorphaceae</taxon>
        <taxon>Actinopolymorpha</taxon>
    </lineage>
</organism>
<gene>
    <name evidence="7" type="ORF">HEB94_009356</name>
</gene>
<keyword evidence="3" id="KW-0520">NAD</keyword>
<dbReference type="PANTHER" id="PTHR42789">
    <property type="entry name" value="D-ISOMER SPECIFIC 2-HYDROXYACID DEHYDROGENASE FAMILY PROTEIN (AFU_ORTHOLOGUE AFUA_6G10090)"/>
    <property type="match status" value="1"/>
</dbReference>
<evidence type="ECO:0000256" key="4">
    <source>
        <dbReference type="RuleBase" id="RU003719"/>
    </source>
</evidence>
<proteinExistence type="inferred from homology"/>
<dbReference type="CDD" id="cd12169">
    <property type="entry name" value="PGDH_like_1"/>
    <property type="match status" value="1"/>
</dbReference>
<dbReference type="Proteomes" id="UP000638648">
    <property type="component" value="Unassembled WGS sequence"/>
</dbReference>
<dbReference type="PANTHER" id="PTHR42789:SF1">
    <property type="entry name" value="D-ISOMER SPECIFIC 2-HYDROXYACID DEHYDROGENASE FAMILY PROTEIN (AFU_ORTHOLOGUE AFUA_6G10090)"/>
    <property type="match status" value="1"/>
</dbReference>
<evidence type="ECO:0000259" key="6">
    <source>
        <dbReference type="Pfam" id="PF02826"/>
    </source>
</evidence>
<dbReference type="InterPro" id="IPR006139">
    <property type="entry name" value="D-isomer_2_OHA_DH_cat_dom"/>
</dbReference>
<dbReference type="AlphaFoldDB" id="A0A927N951"/>
<keyword evidence="2 4" id="KW-0560">Oxidoreductase</keyword>
<evidence type="ECO:0000313" key="8">
    <source>
        <dbReference type="Proteomes" id="UP000638648"/>
    </source>
</evidence>
<dbReference type="InterPro" id="IPR050857">
    <property type="entry name" value="D-2-hydroxyacid_DH"/>
</dbReference>
<dbReference type="GO" id="GO:0016616">
    <property type="term" value="F:oxidoreductase activity, acting on the CH-OH group of donors, NAD or NADP as acceptor"/>
    <property type="evidence" value="ECO:0007669"/>
    <property type="project" value="InterPro"/>
</dbReference>
<dbReference type="SUPFAM" id="SSF51735">
    <property type="entry name" value="NAD(P)-binding Rossmann-fold domains"/>
    <property type="match status" value="1"/>
</dbReference>
<dbReference type="InterPro" id="IPR036291">
    <property type="entry name" value="NAD(P)-bd_dom_sf"/>
</dbReference>
<sequence length="319" mass="34727">MTSIAVMDDYQSVAQSMADWRSLPDRTSVAFFHDHLDDEDALVERLHDYEIVVLMRERTPFRRSLIERLPRLRLLITTGMRNASLDLEAAHDHGVVVSGTPGSGTATAELAWALILGLVRHLPAEDAATRSGSWQSSVGTDLAGTTLGLLGLGRLGRAMVPVARAFGMDVLAWSQNLTAETASRYGAEHVDKDTLFERADVLSVHLQLSERTRGLVGARELGLMKPTAYLVNTSRGPIVDEAALVAALEGGRIAGAGLDVFDQEPLPTGHPLLRAPRTVLTPHLGYVTRRTYEDWFPSAVRAIAAFLDGHPIQVLTPTR</sequence>
<dbReference type="Gene3D" id="3.40.50.720">
    <property type="entry name" value="NAD(P)-binding Rossmann-like Domain"/>
    <property type="match status" value="2"/>
</dbReference>
<comment type="caution">
    <text evidence="7">The sequence shown here is derived from an EMBL/GenBank/DDBJ whole genome shotgun (WGS) entry which is preliminary data.</text>
</comment>
<dbReference type="InterPro" id="IPR006140">
    <property type="entry name" value="D-isomer_DH_NAD-bd"/>
</dbReference>
<evidence type="ECO:0000259" key="5">
    <source>
        <dbReference type="Pfam" id="PF00389"/>
    </source>
</evidence>
<dbReference type="Pfam" id="PF02826">
    <property type="entry name" value="2-Hacid_dh_C"/>
    <property type="match status" value="1"/>
</dbReference>
<dbReference type="PROSITE" id="PS00671">
    <property type="entry name" value="D_2_HYDROXYACID_DH_3"/>
    <property type="match status" value="1"/>
</dbReference>
<dbReference type="RefSeq" id="WP_192755544.1">
    <property type="nucleotide sequence ID" value="NZ_BAABJL010000194.1"/>
</dbReference>
<name>A0A927N951_9ACTN</name>